<dbReference type="GO" id="GO:0009089">
    <property type="term" value="P:lysine biosynthetic process via diaminopimelate"/>
    <property type="evidence" value="ECO:0007669"/>
    <property type="project" value="UniProtKB-UniRule"/>
</dbReference>
<comment type="function">
    <text evidence="12">Catalyzes the reversible NADPH-dependent reductive amination of L-2-amino-6-oxopimelate, the acyclic form of L-tetrahydrodipicolinate, to generate the meso compound, D,L-2,6-diaminopimelate.</text>
</comment>
<evidence type="ECO:0000256" key="4">
    <source>
        <dbReference type="ARBA" id="ARBA00012080"/>
    </source>
</evidence>
<evidence type="ECO:0000256" key="2">
    <source>
        <dbReference type="ARBA" id="ARBA00007442"/>
    </source>
</evidence>
<dbReference type="InterPro" id="IPR032094">
    <property type="entry name" value="Meso-DAP_DH_C"/>
</dbReference>
<evidence type="ECO:0000256" key="6">
    <source>
        <dbReference type="ARBA" id="ARBA00022605"/>
    </source>
</evidence>
<keyword evidence="13" id="KW-0547">Nucleotide-binding</keyword>
<evidence type="ECO:0000256" key="7">
    <source>
        <dbReference type="ARBA" id="ARBA00022857"/>
    </source>
</evidence>
<proteinExistence type="inferred from homology"/>
<feature type="binding site" evidence="13">
    <location>
        <begin position="91"/>
        <end position="93"/>
    </location>
    <ligand>
        <name>NADP(+)</name>
        <dbReference type="ChEBI" id="CHEBI:58349"/>
    </ligand>
</feature>
<reference evidence="16 17" key="1">
    <citation type="submission" date="2018-10" db="EMBL/GenBank/DDBJ databases">
        <title>Genomic Encyclopedia of Type Strains, Phase IV (KMG-IV): sequencing the most valuable type-strain genomes for metagenomic binning, comparative biology and taxonomic classification.</title>
        <authorList>
            <person name="Goeker M."/>
        </authorList>
    </citation>
    <scope>NUCLEOTIDE SEQUENCE [LARGE SCALE GENOMIC DNA]</scope>
    <source>
        <strain evidence="16 17">DSM 22653</strain>
    </source>
</reference>
<evidence type="ECO:0000256" key="10">
    <source>
        <dbReference type="ARBA" id="ARBA00023154"/>
    </source>
</evidence>
<sequence length="300" mass="32178">MGISRIRVAVVGYGNVGAYVLQAVRSAPDMDLVALVRRTADRPPELPADVPVVRELPSDPPADVAVLAVPSRLVPETAERYLARGIRTVDSFDIHEEIPDVRARLERVARASGTVAVLAAGWDPGTDSVIRVLFEAMAPAGTTFTNFGPGMSMGHSTAVRAIPGVDDAVSLTLPLGFGKHRRLVYVRLAADGDPDAVRRAILTDPYFAHDPTDVVFVDDVSPYRDMGHGVQLERKGVSAGAHNQRFSLRMSVHNPALTAQVLVAAARAAMRQAPGAYTLPEIPPIDLLPGDRPSIIRRLV</sequence>
<keyword evidence="17" id="KW-1185">Reference proteome</keyword>
<dbReference type="UniPathway" id="UPA00034">
    <property type="reaction ID" value="UER00026"/>
</dbReference>
<evidence type="ECO:0000256" key="5">
    <source>
        <dbReference type="ARBA" id="ARBA00021654"/>
    </source>
</evidence>
<accession>A0A660L0P2</accession>
<name>A0A660L0P2_9BACL</name>
<dbReference type="GO" id="GO:0000166">
    <property type="term" value="F:nucleotide binding"/>
    <property type="evidence" value="ECO:0007669"/>
    <property type="project" value="UniProtKB-KW"/>
</dbReference>
<feature type="binding site" evidence="13">
    <location>
        <position position="228"/>
    </location>
    <ligand>
        <name>substrate</name>
    </ligand>
</feature>
<dbReference type="PIRSF" id="PIRSF025648">
    <property type="entry name" value="DDH"/>
    <property type="match status" value="1"/>
</dbReference>
<evidence type="ECO:0000256" key="9">
    <source>
        <dbReference type="ARBA" id="ARBA00023002"/>
    </source>
</evidence>
<dbReference type="Pfam" id="PF01408">
    <property type="entry name" value="GFO_IDH_MocA"/>
    <property type="match status" value="1"/>
</dbReference>
<protein>
    <recommendedName>
        <fullName evidence="5 12">Meso-diaminopimelate D-dehydrogenase</fullName>
        <shortName evidence="12">DAPDH</shortName>
        <shortName evidence="12">Meso-DAP dehydrogenase</shortName>
        <ecNumber evidence="4 12">1.4.1.16</ecNumber>
    </recommendedName>
</protein>
<evidence type="ECO:0000256" key="3">
    <source>
        <dbReference type="ARBA" id="ARBA00011738"/>
    </source>
</evidence>
<dbReference type="EC" id="1.4.1.16" evidence="4 12"/>
<comment type="pathway">
    <text evidence="1 12">Amino-acid biosynthesis; L-lysine biosynthesis via DAP pathway; DL-2,6-diaminopimelate from (S)-tetrahydrodipicolinate: step 1/1.</text>
</comment>
<evidence type="ECO:0000259" key="15">
    <source>
        <dbReference type="Pfam" id="PF16654"/>
    </source>
</evidence>
<feature type="binding site" evidence="13">
    <location>
        <begin position="13"/>
        <end position="16"/>
    </location>
    <ligand>
        <name>NADP(+)</name>
        <dbReference type="ChEBI" id="CHEBI:58349"/>
    </ligand>
</feature>
<evidence type="ECO:0000256" key="11">
    <source>
        <dbReference type="ARBA" id="ARBA00052023"/>
    </source>
</evidence>
<gene>
    <name evidence="16" type="ORF">C7438_1326</name>
</gene>
<dbReference type="InterPro" id="IPR010190">
    <property type="entry name" value="Diaminopimelate_DH_Ddh"/>
</dbReference>
<comment type="subunit">
    <text evidence="3 12">Homodimer.</text>
</comment>
<organism evidence="16 17">
    <name type="scientific">Brockia lithotrophica</name>
    <dbReference type="NCBI Taxonomy" id="933949"/>
    <lineage>
        <taxon>Bacteria</taxon>
        <taxon>Bacillati</taxon>
        <taxon>Bacillota</taxon>
        <taxon>Bacilli</taxon>
        <taxon>Bacillales</taxon>
        <taxon>Bacillales Family X. Incertae Sedis</taxon>
        <taxon>Brockia</taxon>
    </lineage>
</organism>
<dbReference type="InterPro" id="IPR000683">
    <property type="entry name" value="Gfo/Idh/MocA-like_OxRdtase_N"/>
</dbReference>
<keyword evidence="8 12" id="KW-0220">Diaminopimelate biosynthesis</keyword>
<evidence type="ECO:0000256" key="13">
    <source>
        <dbReference type="PIRSR" id="PIRSR025648-1"/>
    </source>
</evidence>
<evidence type="ECO:0000256" key="1">
    <source>
        <dbReference type="ARBA" id="ARBA00004896"/>
    </source>
</evidence>
<dbReference type="SUPFAM" id="SSF51735">
    <property type="entry name" value="NAD(P)-binding Rossmann-fold domains"/>
    <property type="match status" value="1"/>
</dbReference>
<feature type="domain" description="Meso-diaminopimelate D-dehydrogenase C-terminal" evidence="15">
    <location>
        <begin position="121"/>
        <end position="174"/>
    </location>
</feature>
<keyword evidence="6 12" id="KW-0028">Amino-acid biosynthesis</keyword>
<dbReference type="CDD" id="cd02270">
    <property type="entry name" value="meso-DAPDH_N"/>
    <property type="match status" value="1"/>
</dbReference>
<dbReference type="Gene3D" id="3.30.360.10">
    <property type="entry name" value="Dihydrodipicolinate Reductase, domain 2"/>
    <property type="match status" value="1"/>
</dbReference>
<dbReference type="Gene3D" id="3.40.50.720">
    <property type="entry name" value="NAD(P)-binding Rossmann-like Domain"/>
    <property type="match status" value="1"/>
</dbReference>
<feature type="binding site" evidence="13">
    <location>
        <position position="182"/>
    </location>
    <ligand>
        <name>substrate</name>
    </ligand>
</feature>
<evidence type="ECO:0000259" key="14">
    <source>
        <dbReference type="Pfam" id="PF01408"/>
    </source>
</evidence>
<evidence type="ECO:0000256" key="8">
    <source>
        <dbReference type="ARBA" id="ARBA00022915"/>
    </source>
</evidence>
<feature type="domain" description="Gfo/Idh/MocA-like oxidoreductase N-terminal" evidence="14">
    <location>
        <begin position="6"/>
        <end position="86"/>
    </location>
</feature>
<dbReference type="InterPro" id="IPR036291">
    <property type="entry name" value="NAD(P)-bd_dom_sf"/>
</dbReference>
<feature type="binding site" evidence="13">
    <location>
        <begin position="120"/>
        <end position="124"/>
    </location>
    <ligand>
        <name>NADP(+)</name>
        <dbReference type="ChEBI" id="CHEBI:58349"/>
    </ligand>
</feature>
<evidence type="ECO:0000256" key="12">
    <source>
        <dbReference type="PIRNR" id="PIRNR025648"/>
    </source>
</evidence>
<dbReference type="Pfam" id="PF16654">
    <property type="entry name" value="DAPDH_C"/>
    <property type="match status" value="1"/>
</dbReference>
<dbReference type="AlphaFoldDB" id="A0A660L0P2"/>
<dbReference type="GO" id="GO:0047850">
    <property type="term" value="F:diaminopimelate dehydrogenase activity"/>
    <property type="evidence" value="ECO:0007669"/>
    <property type="project" value="UniProtKB-UniRule"/>
</dbReference>
<dbReference type="SUPFAM" id="SSF55347">
    <property type="entry name" value="Glyceraldehyde-3-phosphate dehydrogenase-like, C-terminal domain"/>
    <property type="match status" value="1"/>
</dbReference>
<dbReference type="NCBIfam" id="TIGR01921">
    <property type="entry name" value="DAP-DH"/>
    <property type="match status" value="1"/>
</dbReference>
<feature type="binding site" evidence="13">
    <location>
        <position position="172"/>
    </location>
    <ligand>
        <name>substrate</name>
    </ligand>
</feature>
<dbReference type="EMBL" id="RBIJ01000004">
    <property type="protein sequence ID" value="RKQ84149.1"/>
    <property type="molecule type" value="Genomic_DNA"/>
</dbReference>
<keyword evidence="10 12" id="KW-0457">Lysine biosynthesis</keyword>
<evidence type="ECO:0000313" key="16">
    <source>
        <dbReference type="EMBL" id="RKQ84149.1"/>
    </source>
</evidence>
<dbReference type="RefSeq" id="WP_245956546.1">
    <property type="nucleotide sequence ID" value="NZ_RBIJ01000004.1"/>
</dbReference>
<comment type="similarity">
    <text evidence="2 12">Belongs to the diaminopimelate dehydrogenase family.</text>
</comment>
<keyword evidence="9 12" id="KW-0560">Oxidoreductase</keyword>
<comment type="catalytic activity">
    <reaction evidence="11 12">
        <text>meso-2,6-diaminopimelate + NADP(+) + H2O = (S)-2-amino-6-oxoheptanedioate + NH4(+) + NADPH + H(+)</text>
        <dbReference type="Rhea" id="RHEA:13561"/>
        <dbReference type="ChEBI" id="CHEBI:15377"/>
        <dbReference type="ChEBI" id="CHEBI:15378"/>
        <dbReference type="ChEBI" id="CHEBI:28938"/>
        <dbReference type="ChEBI" id="CHEBI:57783"/>
        <dbReference type="ChEBI" id="CHEBI:57791"/>
        <dbReference type="ChEBI" id="CHEBI:58349"/>
        <dbReference type="ChEBI" id="CHEBI:58556"/>
        <dbReference type="EC" id="1.4.1.16"/>
    </reaction>
</comment>
<dbReference type="GO" id="GO:0019877">
    <property type="term" value="P:diaminopimelate biosynthetic process"/>
    <property type="evidence" value="ECO:0007669"/>
    <property type="project" value="UniProtKB-UniRule"/>
</dbReference>
<dbReference type="Proteomes" id="UP000267019">
    <property type="component" value="Unassembled WGS sequence"/>
</dbReference>
<comment type="caution">
    <text evidence="16">The sequence shown here is derived from an EMBL/GenBank/DDBJ whole genome shotgun (WGS) entry which is preliminary data.</text>
</comment>
<feature type="binding site" evidence="13">
    <location>
        <position position="254"/>
    </location>
    <ligand>
        <name>substrate</name>
    </ligand>
</feature>
<keyword evidence="7 12" id="KW-0521">NADP</keyword>
<evidence type="ECO:0000313" key="17">
    <source>
        <dbReference type="Proteomes" id="UP000267019"/>
    </source>
</evidence>